<protein>
    <submittedName>
        <fullName evidence="2">Uncharacterized protein</fullName>
    </submittedName>
</protein>
<evidence type="ECO:0000256" key="1">
    <source>
        <dbReference type="SAM" id="Phobius"/>
    </source>
</evidence>
<name>A0AAN9F5M2_CROPI</name>
<proteinExistence type="predicted"/>
<dbReference type="Proteomes" id="UP001372338">
    <property type="component" value="Unassembled WGS sequence"/>
</dbReference>
<organism evidence="2 3">
    <name type="scientific">Crotalaria pallida</name>
    <name type="common">Smooth rattlebox</name>
    <name type="synonym">Crotalaria striata</name>
    <dbReference type="NCBI Taxonomy" id="3830"/>
    <lineage>
        <taxon>Eukaryota</taxon>
        <taxon>Viridiplantae</taxon>
        <taxon>Streptophyta</taxon>
        <taxon>Embryophyta</taxon>
        <taxon>Tracheophyta</taxon>
        <taxon>Spermatophyta</taxon>
        <taxon>Magnoliopsida</taxon>
        <taxon>eudicotyledons</taxon>
        <taxon>Gunneridae</taxon>
        <taxon>Pentapetalae</taxon>
        <taxon>rosids</taxon>
        <taxon>fabids</taxon>
        <taxon>Fabales</taxon>
        <taxon>Fabaceae</taxon>
        <taxon>Papilionoideae</taxon>
        <taxon>50 kb inversion clade</taxon>
        <taxon>genistoids sensu lato</taxon>
        <taxon>core genistoids</taxon>
        <taxon>Crotalarieae</taxon>
        <taxon>Crotalaria</taxon>
    </lineage>
</organism>
<accession>A0AAN9F5M2</accession>
<evidence type="ECO:0000313" key="3">
    <source>
        <dbReference type="Proteomes" id="UP001372338"/>
    </source>
</evidence>
<comment type="caution">
    <text evidence="2">The sequence shown here is derived from an EMBL/GenBank/DDBJ whole genome shotgun (WGS) entry which is preliminary data.</text>
</comment>
<keyword evidence="1" id="KW-0812">Transmembrane</keyword>
<feature type="transmembrane region" description="Helical" evidence="1">
    <location>
        <begin position="46"/>
        <end position="67"/>
    </location>
</feature>
<dbReference type="AlphaFoldDB" id="A0AAN9F5M2"/>
<reference evidence="2 3" key="1">
    <citation type="submission" date="2024-01" db="EMBL/GenBank/DDBJ databases">
        <title>The genomes of 5 underutilized Papilionoideae crops provide insights into root nodulation and disease resistanc.</title>
        <authorList>
            <person name="Yuan L."/>
        </authorList>
    </citation>
    <scope>NUCLEOTIDE SEQUENCE [LARGE SCALE GENOMIC DNA]</scope>
    <source>
        <strain evidence="2">ZHUSHIDOU_FW_LH</strain>
        <tissue evidence="2">Leaf</tissue>
    </source>
</reference>
<keyword evidence="1" id="KW-0472">Membrane</keyword>
<sequence length="106" mass="12444">MFRGRILHSELCWRLNIHKRGHGQKYQNREEGGGVTKEVVKEASAALAWAFLVLVVAVSLFALSLFFSRELQLFECSLKSILIHIFRKFHCEDRYYKIIFQETPNK</sequence>
<evidence type="ECO:0000313" key="2">
    <source>
        <dbReference type="EMBL" id="KAK7267808.1"/>
    </source>
</evidence>
<keyword evidence="1" id="KW-1133">Transmembrane helix</keyword>
<dbReference type="EMBL" id="JAYWIO010000004">
    <property type="protein sequence ID" value="KAK7267808.1"/>
    <property type="molecule type" value="Genomic_DNA"/>
</dbReference>
<keyword evidence="3" id="KW-1185">Reference proteome</keyword>
<gene>
    <name evidence="2" type="ORF">RIF29_20487</name>
</gene>